<dbReference type="PANTHER" id="PTHR13457">
    <property type="entry name" value="BAP28"/>
    <property type="match status" value="1"/>
</dbReference>
<reference evidence="8" key="1">
    <citation type="submission" date="2021-02" db="EMBL/GenBank/DDBJ databases">
        <authorList>
            <person name="Nowell W R."/>
        </authorList>
    </citation>
    <scope>NUCLEOTIDE SEQUENCE</scope>
</reference>
<comment type="subcellular location">
    <subcellularLocation>
        <location evidence="5">Nucleus</location>
        <location evidence="5">Nucleolus</location>
    </subcellularLocation>
</comment>
<gene>
    <name evidence="8" type="ORF">GPM918_LOCUS10330</name>
    <name evidence="9" type="ORF">SRO942_LOCUS10331</name>
</gene>
<keyword evidence="5" id="KW-0539">Nucleus</keyword>
<evidence type="ECO:0000313" key="10">
    <source>
        <dbReference type="Proteomes" id="UP000663829"/>
    </source>
</evidence>
<dbReference type="SUPFAM" id="SSF48371">
    <property type="entry name" value="ARM repeat"/>
    <property type="match status" value="2"/>
</dbReference>
<dbReference type="GO" id="GO:0030686">
    <property type="term" value="C:90S preribosome"/>
    <property type="evidence" value="ECO:0007669"/>
    <property type="project" value="TreeGrafter"/>
</dbReference>
<dbReference type="SUPFAM" id="SSF56266">
    <property type="entry name" value="DmpA/ArgJ-like"/>
    <property type="match status" value="1"/>
</dbReference>
<keyword evidence="5" id="KW-0687">Ribonucleoprotein</keyword>
<dbReference type="EMBL" id="CAJOBC010002024">
    <property type="protein sequence ID" value="CAF3711370.1"/>
    <property type="molecule type" value="Genomic_DNA"/>
</dbReference>
<sequence length="2165" mass="248086">MCWWCDVRGSAPGTRETDLLNPINEVDRVNAIVVWGGSTFGLNAATGAVRYLVSTGTGATVQKFVGMKFAMKSELGTTSLSLTDKKTSKTLTVAALVAVNALGDIFNSTNRQIIAGTRTSDGKHLLNIVQAVIDNQLPLCDVFNCDDPATTLATGKVDVSDVTLIGTLAAPVMERAIIRAVIMAGAIPGLPGANDLSRERIMTSLKLQLNKLADAHTQWRLSETDSQKRASFLYDPKVASTLDRETVYCLGVNGFEELCLIDSCFEEFGRVLFSDTSLTFERSIQTKEVNDSLNQTIKRFLIRLSPYFLLKPAHKALEWLVHRFYIHFYNVDDLIRCILPYHEHNYFVRAIQMLRFNSKHTTMWSWLSLAQKAGTTIPGIVLANRCATDFGFLNFVCEMISMAVKDFGPNHSSLRVMISFYLKTLCSTIIHNMSVNRKKNDIDENFISNLMPYVLKGLKSKCLLLKRATYLVLSHLSETFTFQQDVIEDILKVLAKGYSATIVKEGVLVTAVLLNKQNYRSLPERCFKKLCRLPNLLVEISQLTTEVVIDDLLVAFSEKLILFAINNDINDDTMELDNTSDSGSSTDMHENISYAKLLETAITDIKLNSNVLKIIIERFIEHYDEKQSYLISLASILERKYPVEFDSIIRLLVEQCLTDKERKRIGHFSSMTVTGFKHQPLSDRGSLIVCLNHSQTHLRIEALQRLQEGVKMKQIMEKEFLNDVLCSRLNDDEPMVVIEAVNLLRDLSTATNLASITVGNQLINDILQRNLQLEDEPEKNWLPVQQEIVRLLADSSLSVTGSNVVFQFFHLFFPTTQSQFKLLKTVLDKLKKTEDNQPSVLNIIEKCFKHVKSVKDLNNEFYTSFIDTLAKSEFVFKIIEQHDNILRVVDNNRKNKIKYHVIYISLAIEAIRTHLKEHQTLNMKHIELASVTTFKLLKKLHEEVTVTDERNIQLETKIDLNVIVQQQFEKSSLSSMSYTLLWDHFIKVLPKDLWFSNSFWNEFFDKCLRWLCSNTKKFSLSNVLSSLCHEQFVSVDKFFLFFNQHYLFDKLAQEKDNDFIYDMNCITSTIEQEHLLNYLCTQMKNKKQNGSFSNNSILTLFILLCSDNRQIRSLILTILKSLNDEQTADNETFFSGFLTTVKGHSNEIVVDQTYIRKLISQTILTELTTSKKSKKRKHDTETIIKVLKTTIDNEIQDNSIRKILYICLLLLLNDCKHWSIFEQFHQYLDEFIVNEDERLLSLTDRYLLTFIIKHINIETFEYELTSNICFETVIKILQQQQSKKKLKKQATLEIGVILLKQLNEAIFNSLSKNFNQQMQLIEECFLIWQRSKKIILITEVKATLLKFHFDAKHLKTFWQNIFDSICLDDSFNSTSLTKKLSNKKLISSNDKNETIKENGSIIKINWKKLIPSLELLHIDNFHVQNRHELIRPLFTILEKSINEDNSEQNTYIRQLCTTGLLDVYNRLQPNKYNQDSFQSEMIIECMKRANDLHTTQQCLLLLSKAAELFPEKLINMIMAMFAFVGDRLVRKDDLYSYQVMEKTIKTVIPSLYKEKNAQQRTQILAKISYVFVTSLAHLPAHRRQDIFRLLMESVGQDECLWFAPIQLFDSVLLSPLNKKNEDVLKKSLIDASEQMLASFVQFNVTTIIIALTNILRVVLELPDQAAKNNSTPLFMSHLMDIRSYTTKHIHVLKYQLITFVSNVLVDDYFIQLIKESEKLRKENIIDHINTLIECILRCVLWANKLADTTSATDDIQSNKYNKSVVGKTFDCFNKAISLLNGTMFVQVIQNLLQHQNEKIQRKAIDMMNNRFRDEQVLEKEVVLFLPHIDILLDIASKYNTHDQEQTAQTALFAIKLLAKRLAEKHPTQFLPIIHQCTYIDELSSQRRGLLRGDIYNSIPDSDEFNLDPLFDTLEDLTEEYSNNGTLSQTYSPYPLPQSRRLSAGTAAGRKHSRQPNATTTSASTTPSTSTRGRKRLQGTSSTTKRKRNSTTRTPSTNINNFYLGDSSSHLMLPPSDSDESSGSYLQTSLSATQDYFNTNSNSIEQQHQQQHQLLFEDDFDQAANVLTTNPGNHHHGSSSGQVDERRYCFCNEMSYGEMIACDNPMCAREWFHYPCVNIQVAPKGKWYCSECLKQAATVSGKGLLSSTNKRASTSSNSQNILLPLT</sequence>
<name>A0A814BTF4_9BILA</name>
<dbReference type="GO" id="GO:0032040">
    <property type="term" value="C:small-subunit processome"/>
    <property type="evidence" value="ECO:0007669"/>
    <property type="project" value="TreeGrafter"/>
</dbReference>
<evidence type="ECO:0000256" key="4">
    <source>
        <dbReference type="PROSITE-ProRule" id="PRU00146"/>
    </source>
</evidence>
<evidence type="ECO:0000256" key="2">
    <source>
        <dbReference type="ARBA" id="ARBA00022771"/>
    </source>
</evidence>
<keyword evidence="2 4" id="KW-0863">Zinc-finger</keyword>
<protein>
    <recommendedName>
        <fullName evidence="5">HEAT repeat-containing protein 1</fullName>
    </recommendedName>
</protein>
<comment type="function">
    <text evidence="5">Involved in nucleolar processing of pre-18S ribosomal RNA.</text>
</comment>
<dbReference type="InterPro" id="IPR016024">
    <property type="entry name" value="ARM-type_fold"/>
</dbReference>
<dbReference type="GO" id="GO:0000462">
    <property type="term" value="P:maturation of SSU-rRNA from tricistronic rRNA transcript (SSU-rRNA, 5.8S rRNA, LSU-rRNA)"/>
    <property type="evidence" value="ECO:0007669"/>
    <property type="project" value="TreeGrafter"/>
</dbReference>
<evidence type="ECO:0000313" key="9">
    <source>
        <dbReference type="EMBL" id="CAF3711370.1"/>
    </source>
</evidence>
<dbReference type="OrthoDB" id="31183at2759"/>
<dbReference type="Pfam" id="PF12397">
    <property type="entry name" value="U3snoRNP10"/>
    <property type="match status" value="1"/>
</dbReference>
<comment type="caution">
    <text evidence="8">The sequence shown here is derived from an EMBL/GenBank/DDBJ whole genome shotgun (WGS) entry which is preliminary data.</text>
</comment>
<evidence type="ECO:0000256" key="3">
    <source>
        <dbReference type="ARBA" id="ARBA00022833"/>
    </source>
</evidence>
<dbReference type="Pfam" id="PF23243">
    <property type="entry name" value="HEAT_HEATR1"/>
    <property type="match status" value="1"/>
</dbReference>
<evidence type="ECO:0000256" key="1">
    <source>
        <dbReference type="ARBA" id="ARBA00022723"/>
    </source>
</evidence>
<evidence type="ECO:0000313" key="8">
    <source>
        <dbReference type="EMBL" id="CAF0933783.1"/>
    </source>
</evidence>
<feature type="compositionally biased region" description="Polar residues" evidence="6">
    <location>
        <begin position="2144"/>
        <end position="2165"/>
    </location>
</feature>
<proteinExistence type="inferred from homology"/>
<dbReference type="PROSITE" id="PS01359">
    <property type="entry name" value="ZF_PHD_1"/>
    <property type="match status" value="1"/>
</dbReference>
<dbReference type="InterPro" id="IPR056473">
    <property type="entry name" value="HEAT_Utp10/HEAT1"/>
</dbReference>
<dbReference type="InterPro" id="IPR011011">
    <property type="entry name" value="Znf_FYVE_PHD"/>
</dbReference>
<dbReference type="GO" id="GO:0008270">
    <property type="term" value="F:zinc ion binding"/>
    <property type="evidence" value="ECO:0007669"/>
    <property type="project" value="UniProtKB-KW"/>
</dbReference>
<dbReference type="GO" id="GO:0034455">
    <property type="term" value="C:t-UTP complex"/>
    <property type="evidence" value="ECO:0007669"/>
    <property type="project" value="TreeGrafter"/>
</dbReference>
<feature type="region of interest" description="Disordered" evidence="6">
    <location>
        <begin position="2143"/>
        <end position="2165"/>
    </location>
</feature>
<feature type="region of interest" description="Disordered" evidence="6">
    <location>
        <begin position="1923"/>
        <end position="2024"/>
    </location>
</feature>
<dbReference type="InterPro" id="IPR019786">
    <property type="entry name" value="Zinc_finger_PHD-type_CS"/>
</dbReference>
<dbReference type="SUPFAM" id="SSF57903">
    <property type="entry name" value="FYVE/PHD zinc finger"/>
    <property type="match status" value="1"/>
</dbReference>
<dbReference type="PROSITE" id="PS50016">
    <property type="entry name" value="ZF_PHD_2"/>
    <property type="match status" value="1"/>
</dbReference>
<dbReference type="InterPro" id="IPR040191">
    <property type="entry name" value="UTP10"/>
</dbReference>
<keyword evidence="1" id="KW-0479">Metal-binding</keyword>
<feature type="domain" description="PHD-type" evidence="7">
    <location>
        <begin position="2085"/>
        <end position="2134"/>
    </location>
</feature>
<evidence type="ECO:0000256" key="5">
    <source>
        <dbReference type="RuleBase" id="RU367065"/>
    </source>
</evidence>
<dbReference type="SMART" id="SM00249">
    <property type="entry name" value="PHD"/>
    <property type="match status" value="1"/>
</dbReference>
<dbReference type="InterPro" id="IPR022125">
    <property type="entry name" value="U3snoRNP10_N"/>
</dbReference>
<dbReference type="InterPro" id="IPR016117">
    <property type="entry name" value="ArgJ-like_dom_sf"/>
</dbReference>
<keyword evidence="10" id="KW-1185">Reference proteome</keyword>
<organism evidence="8 10">
    <name type="scientific">Didymodactylos carnosus</name>
    <dbReference type="NCBI Taxonomy" id="1234261"/>
    <lineage>
        <taxon>Eukaryota</taxon>
        <taxon>Metazoa</taxon>
        <taxon>Spiralia</taxon>
        <taxon>Gnathifera</taxon>
        <taxon>Rotifera</taxon>
        <taxon>Eurotatoria</taxon>
        <taxon>Bdelloidea</taxon>
        <taxon>Philodinida</taxon>
        <taxon>Philodinidae</taxon>
        <taxon>Didymodactylos</taxon>
    </lineage>
</organism>
<dbReference type="Proteomes" id="UP000663829">
    <property type="component" value="Unassembled WGS sequence"/>
</dbReference>
<dbReference type="GO" id="GO:0030515">
    <property type="term" value="F:snoRNA binding"/>
    <property type="evidence" value="ECO:0007669"/>
    <property type="project" value="TreeGrafter"/>
</dbReference>
<dbReference type="InterPro" id="IPR013083">
    <property type="entry name" value="Znf_RING/FYVE/PHD"/>
</dbReference>
<feature type="compositionally biased region" description="Low complexity" evidence="6">
    <location>
        <begin position="1990"/>
        <end position="2000"/>
    </location>
</feature>
<keyword evidence="5" id="KW-0698">rRNA processing</keyword>
<dbReference type="CDD" id="cd15505">
    <property type="entry name" value="PHD_ING"/>
    <property type="match status" value="1"/>
</dbReference>
<dbReference type="InterPro" id="IPR001965">
    <property type="entry name" value="Znf_PHD"/>
</dbReference>
<dbReference type="InterPro" id="IPR019787">
    <property type="entry name" value="Znf_PHD-finger"/>
</dbReference>
<feature type="compositionally biased region" description="Low complexity" evidence="6">
    <location>
        <begin position="1957"/>
        <end position="1970"/>
    </location>
</feature>
<dbReference type="Gene3D" id="3.30.40.10">
    <property type="entry name" value="Zinc/RING finger domain, C3HC4 (zinc finger)"/>
    <property type="match status" value="1"/>
</dbReference>
<dbReference type="Proteomes" id="UP000681722">
    <property type="component" value="Unassembled WGS sequence"/>
</dbReference>
<dbReference type="GO" id="GO:0045943">
    <property type="term" value="P:positive regulation of transcription by RNA polymerase I"/>
    <property type="evidence" value="ECO:0007669"/>
    <property type="project" value="TreeGrafter"/>
</dbReference>
<dbReference type="PANTHER" id="PTHR13457:SF1">
    <property type="entry name" value="HEAT REPEAT-CONTAINING PROTEIN 1"/>
    <property type="match status" value="1"/>
</dbReference>
<keyword evidence="5" id="KW-0690">Ribosome biogenesis</keyword>
<dbReference type="EMBL" id="CAJNOQ010002024">
    <property type="protein sequence ID" value="CAF0933783.1"/>
    <property type="molecule type" value="Genomic_DNA"/>
</dbReference>
<evidence type="ECO:0000259" key="7">
    <source>
        <dbReference type="PROSITE" id="PS50016"/>
    </source>
</evidence>
<dbReference type="Gene3D" id="3.60.70.12">
    <property type="entry name" value="L-amino peptidase D-ALA esterase/amidase"/>
    <property type="match status" value="2"/>
</dbReference>
<comment type="similarity">
    <text evidence="5">Belongs to the HEATR1/UTP10 family.</text>
</comment>
<keyword evidence="3" id="KW-0862">Zinc</keyword>
<accession>A0A814BTF4</accession>
<evidence type="ECO:0000256" key="6">
    <source>
        <dbReference type="SAM" id="MobiDB-lite"/>
    </source>
</evidence>